<gene>
    <name evidence="1" type="ORF">TOA249_LOCUS32260</name>
</gene>
<name>A0A821WA96_9BILA</name>
<accession>A0A821WA96</accession>
<proteinExistence type="predicted"/>
<comment type="caution">
    <text evidence="1">The sequence shown here is derived from an EMBL/GenBank/DDBJ whole genome shotgun (WGS) entry which is preliminary data.</text>
</comment>
<protein>
    <submittedName>
        <fullName evidence="1">Uncharacterized protein</fullName>
    </submittedName>
</protein>
<reference evidence="1" key="1">
    <citation type="submission" date="2021-02" db="EMBL/GenBank/DDBJ databases">
        <authorList>
            <person name="Nowell W R."/>
        </authorList>
    </citation>
    <scope>NUCLEOTIDE SEQUENCE</scope>
</reference>
<dbReference type="Gene3D" id="2.60.120.650">
    <property type="entry name" value="Cupin"/>
    <property type="match status" value="1"/>
</dbReference>
<dbReference type="EMBL" id="CAJOBS010007618">
    <property type="protein sequence ID" value="CAF4923320.1"/>
    <property type="molecule type" value="Genomic_DNA"/>
</dbReference>
<evidence type="ECO:0000313" key="1">
    <source>
        <dbReference type="EMBL" id="CAF4923320.1"/>
    </source>
</evidence>
<dbReference type="AlphaFoldDB" id="A0A821WA96"/>
<feature type="non-terminal residue" evidence="1">
    <location>
        <position position="160"/>
    </location>
</feature>
<dbReference type="Proteomes" id="UP000663838">
    <property type="component" value="Unassembled WGS sequence"/>
</dbReference>
<organism evidence="1 2">
    <name type="scientific">Rotaria socialis</name>
    <dbReference type="NCBI Taxonomy" id="392032"/>
    <lineage>
        <taxon>Eukaryota</taxon>
        <taxon>Metazoa</taxon>
        <taxon>Spiralia</taxon>
        <taxon>Gnathifera</taxon>
        <taxon>Rotifera</taxon>
        <taxon>Eurotatoria</taxon>
        <taxon>Bdelloidea</taxon>
        <taxon>Philodinida</taxon>
        <taxon>Philodinidae</taxon>
        <taxon>Rotaria</taxon>
    </lineage>
</organism>
<evidence type="ECO:0000313" key="2">
    <source>
        <dbReference type="Proteomes" id="UP000663838"/>
    </source>
</evidence>
<sequence length="160" mass="18043">LMFDKYKIRYHRLIQQPNEIIIIGAGALSQSFTDDVSWSETIDFALPSWLDDGHAQAQITCDCQLDKTSKSEIIDTKLFSRGIIQRYISSNLNYLTEETSSSYTDKPNLAMSDTALFSNISSGSFDLSSNQVADSCMWNSALEIEDIDDDRHLKLLKTAE</sequence>